<reference evidence="4 5" key="1">
    <citation type="submission" date="2019-07" db="EMBL/GenBank/DDBJ databases">
        <title>Cryptosporangium phraense sp. nov., isolated from plant litter.</title>
        <authorList>
            <person name="Suriyachadkun C."/>
        </authorList>
    </citation>
    <scope>NUCLEOTIDE SEQUENCE [LARGE SCALE GENOMIC DNA]</scope>
    <source>
        <strain evidence="4 5">A-T 5661</strain>
    </source>
</reference>
<dbReference type="CDD" id="cd02651">
    <property type="entry name" value="nuc_hydro_IU_UC_XIUA"/>
    <property type="match status" value="1"/>
</dbReference>
<keyword evidence="5" id="KW-1185">Reference proteome</keyword>
<accession>A0A545AYN0</accession>
<dbReference type="Proteomes" id="UP000317982">
    <property type="component" value="Unassembled WGS sequence"/>
</dbReference>
<evidence type="ECO:0000256" key="1">
    <source>
        <dbReference type="ARBA" id="ARBA00022801"/>
    </source>
</evidence>
<dbReference type="PANTHER" id="PTHR12304">
    <property type="entry name" value="INOSINE-URIDINE PREFERRING NUCLEOSIDE HYDROLASE"/>
    <property type="match status" value="1"/>
</dbReference>
<organism evidence="4 5">
    <name type="scientific">Cryptosporangium phraense</name>
    <dbReference type="NCBI Taxonomy" id="2593070"/>
    <lineage>
        <taxon>Bacteria</taxon>
        <taxon>Bacillati</taxon>
        <taxon>Actinomycetota</taxon>
        <taxon>Actinomycetes</taxon>
        <taxon>Cryptosporangiales</taxon>
        <taxon>Cryptosporangiaceae</taxon>
        <taxon>Cryptosporangium</taxon>
    </lineage>
</organism>
<protein>
    <submittedName>
        <fullName evidence="4">Nucleoside hydrolase</fullName>
    </submittedName>
</protein>
<dbReference type="GO" id="GO:0006152">
    <property type="term" value="P:purine nucleoside catabolic process"/>
    <property type="evidence" value="ECO:0007669"/>
    <property type="project" value="TreeGrafter"/>
</dbReference>
<dbReference type="Gene3D" id="3.90.245.10">
    <property type="entry name" value="Ribonucleoside hydrolase-like"/>
    <property type="match status" value="1"/>
</dbReference>
<evidence type="ECO:0000259" key="3">
    <source>
        <dbReference type="Pfam" id="PF01156"/>
    </source>
</evidence>
<dbReference type="InterPro" id="IPR001910">
    <property type="entry name" value="Inosine/uridine_hydrolase_dom"/>
</dbReference>
<dbReference type="RefSeq" id="WP_142702923.1">
    <property type="nucleotide sequence ID" value="NZ_VIRS01000002.1"/>
</dbReference>
<dbReference type="InterPro" id="IPR023186">
    <property type="entry name" value="IUNH"/>
</dbReference>
<evidence type="ECO:0000256" key="2">
    <source>
        <dbReference type="ARBA" id="ARBA00023295"/>
    </source>
</evidence>
<keyword evidence="1 4" id="KW-0378">Hydrolase</keyword>
<keyword evidence="2" id="KW-0326">Glycosidase</keyword>
<dbReference type="EMBL" id="VIRS01000002">
    <property type="protein sequence ID" value="TQS46404.1"/>
    <property type="molecule type" value="Genomic_DNA"/>
</dbReference>
<name>A0A545AYN0_9ACTN</name>
<dbReference type="PANTHER" id="PTHR12304:SF4">
    <property type="entry name" value="URIDINE NUCLEOSIDASE"/>
    <property type="match status" value="1"/>
</dbReference>
<sequence>MGLLTGRPVILDVDTGVDDALALLLAVGSPELDVLGVTCVAGNTGLEPVVANTLRVLDVAGAPADLPVAAGASRPLIDPPHLTESDATQTAEHVHGSDGLADIGLPPSSRRLDERHAVELIRDLLRQAETPVTLIPLAPMTNIALLLRSYPELRPKIERIVLMGGAVNGGNVTAAAEFNVFADPEAAAIVFGAGVPVTMYGLDVFYSVRVGEADAAAMAESDVPSARLAGKLLLFRMNGELDSAEIGDAGAVASVIAPDGLSTEELEVRVELEGRYTRGRTVVDRRSASDKDWDPHRHHPAPVVDVALDVDAKRYASLFVSVVSGERRL</sequence>
<dbReference type="GO" id="GO:0008477">
    <property type="term" value="F:purine nucleosidase activity"/>
    <property type="evidence" value="ECO:0007669"/>
    <property type="project" value="TreeGrafter"/>
</dbReference>
<dbReference type="GO" id="GO:0005829">
    <property type="term" value="C:cytosol"/>
    <property type="evidence" value="ECO:0007669"/>
    <property type="project" value="TreeGrafter"/>
</dbReference>
<proteinExistence type="predicted"/>
<dbReference type="Pfam" id="PF01156">
    <property type="entry name" value="IU_nuc_hydro"/>
    <property type="match status" value="1"/>
</dbReference>
<comment type="caution">
    <text evidence="4">The sequence shown here is derived from an EMBL/GenBank/DDBJ whole genome shotgun (WGS) entry which is preliminary data.</text>
</comment>
<dbReference type="AlphaFoldDB" id="A0A545AYN0"/>
<gene>
    <name evidence="4" type="ORF">FL583_03155</name>
</gene>
<dbReference type="OrthoDB" id="9797882at2"/>
<dbReference type="InParanoid" id="A0A545AYN0"/>
<evidence type="ECO:0000313" key="4">
    <source>
        <dbReference type="EMBL" id="TQS46404.1"/>
    </source>
</evidence>
<dbReference type="InterPro" id="IPR036452">
    <property type="entry name" value="Ribo_hydro-like"/>
</dbReference>
<dbReference type="SUPFAM" id="SSF53590">
    <property type="entry name" value="Nucleoside hydrolase"/>
    <property type="match status" value="1"/>
</dbReference>
<feature type="domain" description="Inosine/uridine-preferring nucleoside hydrolase" evidence="3">
    <location>
        <begin position="9"/>
        <end position="315"/>
    </location>
</feature>
<evidence type="ECO:0000313" key="5">
    <source>
        <dbReference type="Proteomes" id="UP000317982"/>
    </source>
</evidence>